<evidence type="ECO:0000313" key="2">
    <source>
        <dbReference type="Proteomes" id="UP000013209"/>
    </source>
</evidence>
<dbReference type="PATRIC" id="fig|1144672.3.peg.3219"/>
<dbReference type="HOGENOM" id="CLU_2353492_0_0_6"/>
<dbReference type="EMBL" id="APPH01000018">
    <property type="protein sequence ID" value="ENV08271.1"/>
    <property type="molecule type" value="Genomic_DNA"/>
</dbReference>
<reference evidence="1 2" key="1">
    <citation type="submission" date="2013-02" db="EMBL/GenBank/DDBJ databases">
        <title>The Genome Sequence of Acinetobacter sp. CIP 56.2.</title>
        <authorList>
            <consortium name="The Broad Institute Genome Sequencing Platform"/>
            <consortium name="The Broad Institute Genome Sequencing Center for Infectious Disease"/>
            <person name="Cerqueira G."/>
            <person name="Feldgarden M."/>
            <person name="Courvalin P."/>
            <person name="Perichon B."/>
            <person name="Grillot-Courvalin C."/>
            <person name="Clermont D."/>
            <person name="Rocha E."/>
            <person name="Yoon E.-J."/>
            <person name="Nemec A."/>
            <person name="Walker B."/>
            <person name="Young S.K."/>
            <person name="Zeng Q."/>
            <person name="Gargeya S."/>
            <person name="Fitzgerald M."/>
            <person name="Haas B."/>
            <person name="Abouelleil A."/>
            <person name="Alvarado L."/>
            <person name="Arachchi H.M."/>
            <person name="Berlin A.M."/>
            <person name="Chapman S.B."/>
            <person name="Dewar J."/>
            <person name="Goldberg J."/>
            <person name="Griggs A."/>
            <person name="Gujja S."/>
            <person name="Hansen M."/>
            <person name="Howarth C."/>
            <person name="Imamovic A."/>
            <person name="Larimer J."/>
            <person name="McCowan C."/>
            <person name="Murphy C."/>
            <person name="Neiman D."/>
            <person name="Pearson M."/>
            <person name="Priest M."/>
            <person name="Roberts A."/>
            <person name="Saif S."/>
            <person name="Shea T."/>
            <person name="Sisk P."/>
            <person name="Sykes S."/>
            <person name="Wortman J."/>
            <person name="Nusbaum C."/>
            <person name="Birren B."/>
        </authorList>
    </citation>
    <scope>NUCLEOTIDE SEQUENCE [LARGE SCALE GENOMIC DNA]</scope>
    <source>
        <strain evidence="1 2">CIP 56.2</strain>
    </source>
</reference>
<name>N8W8H1_9GAMM</name>
<accession>N8W8H1</accession>
<sequence length="96" mass="11756">MEDSFDWKWIERKALELVFRFNKTGDIVLTQEEIEDIKSWQGHHHIFMAAFNEGLRDLTYKESNRLKARNLMTRKLAKIYFEEDTLLTRIKKFFKR</sequence>
<dbReference type="Proteomes" id="UP000013209">
    <property type="component" value="Unassembled WGS sequence"/>
</dbReference>
<dbReference type="RefSeq" id="WP_004807168.1">
    <property type="nucleotide sequence ID" value="NZ_KB849440.1"/>
</dbReference>
<protein>
    <submittedName>
        <fullName evidence="1">Uncharacterized protein</fullName>
    </submittedName>
</protein>
<organism evidence="1 2">
    <name type="scientific">Acinetobacter higginsii</name>
    <dbReference type="NCBI Taxonomy" id="70347"/>
    <lineage>
        <taxon>Bacteria</taxon>
        <taxon>Pseudomonadati</taxon>
        <taxon>Pseudomonadota</taxon>
        <taxon>Gammaproteobacteria</taxon>
        <taxon>Moraxellales</taxon>
        <taxon>Moraxellaceae</taxon>
        <taxon>Acinetobacter</taxon>
    </lineage>
</organism>
<comment type="caution">
    <text evidence="1">The sequence shown here is derived from an EMBL/GenBank/DDBJ whole genome shotgun (WGS) entry which is preliminary data.</text>
</comment>
<dbReference type="AlphaFoldDB" id="N8W8H1"/>
<evidence type="ECO:0000313" key="1">
    <source>
        <dbReference type="EMBL" id="ENV08271.1"/>
    </source>
</evidence>
<proteinExistence type="predicted"/>
<gene>
    <name evidence="1" type="ORF">F966_03344</name>
</gene>